<evidence type="ECO:0000256" key="6">
    <source>
        <dbReference type="ARBA" id="ARBA00023097"/>
    </source>
</evidence>
<dbReference type="InterPro" id="IPR050260">
    <property type="entry name" value="FAD-bd_OxRdtase"/>
</dbReference>
<dbReference type="PANTHER" id="PTHR43429">
    <property type="entry name" value="PYRIDINE NUCLEOTIDE-DISULFIDE OXIDOREDUCTASE DOMAIN-CONTAINING"/>
    <property type="match status" value="1"/>
</dbReference>
<dbReference type="Gene3D" id="3.50.50.60">
    <property type="entry name" value="FAD/NAD(P)-binding domain"/>
    <property type="match status" value="2"/>
</dbReference>
<dbReference type="AlphaFoldDB" id="A0A917N4A8"/>
<evidence type="ECO:0000256" key="5">
    <source>
        <dbReference type="ARBA" id="ARBA00023002"/>
    </source>
</evidence>
<keyword evidence="4" id="KW-0274">FAD</keyword>
<evidence type="ECO:0000313" key="11">
    <source>
        <dbReference type="Proteomes" id="UP000622610"/>
    </source>
</evidence>
<reference evidence="10" key="2">
    <citation type="submission" date="2020-09" db="EMBL/GenBank/DDBJ databases">
        <authorList>
            <person name="Sun Q."/>
            <person name="Sedlacek I."/>
        </authorList>
    </citation>
    <scope>NUCLEOTIDE SEQUENCE</scope>
    <source>
        <strain evidence="10">CCM 8433</strain>
    </source>
</reference>
<protein>
    <submittedName>
        <fullName evidence="10">CoA-disulfide reductase</fullName>
    </submittedName>
</protein>
<dbReference type="PRINTS" id="PR00411">
    <property type="entry name" value="PNDRDTASEI"/>
</dbReference>
<comment type="similarity">
    <text evidence="2">Belongs to the class-III pyridine nucleotide-disulfide oxidoreductase family.</text>
</comment>
<proteinExistence type="inferred from homology"/>
<dbReference type="InterPro" id="IPR004099">
    <property type="entry name" value="Pyr_nucl-diS_OxRdtase_dimer"/>
</dbReference>
<keyword evidence="3" id="KW-0285">Flavoprotein</keyword>
<keyword evidence="6" id="KW-0558">Oxidation</keyword>
<feature type="domain" description="FAD/NAD(P)-binding" evidence="9">
    <location>
        <begin position="2"/>
        <end position="304"/>
    </location>
</feature>
<dbReference type="RefSeq" id="WP_188367254.1">
    <property type="nucleotide sequence ID" value="NZ_BMDT01000003.1"/>
</dbReference>
<dbReference type="PRINTS" id="PR00368">
    <property type="entry name" value="FADPNR"/>
</dbReference>
<reference evidence="10" key="1">
    <citation type="journal article" date="2014" name="Int. J. Syst. Evol. Microbiol.">
        <title>Complete genome sequence of Corynebacterium casei LMG S-19264T (=DSM 44701T), isolated from a smear-ripened cheese.</title>
        <authorList>
            <consortium name="US DOE Joint Genome Institute (JGI-PGF)"/>
            <person name="Walter F."/>
            <person name="Albersmeier A."/>
            <person name="Kalinowski J."/>
            <person name="Ruckert C."/>
        </authorList>
    </citation>
    <scope>NUCLEOTIDE SEQUENCE</scope>
    <source>
        <strain evidence="10">CCM 8433</strain>
    </source>
</reference>
<evidence type="ECO:0000256" key="2">
    <source>
        <dbReference type="ARBA" id="ARBA00009130"/>
    </source>
</evidence>
<keyword evidence="7" id="KW-0676">Redox-active center</keyword>
<dbReference type="EMBL" id="BMDT01000003">
    <property type="protein sequence ID" value="GGI65418.1"/>
    <property type="molecule type" value="Genomic_DNA"/>
</dbReference>
<comment type="caution">
    <text evidence="10">The sequence shown here is derived from an EMBL/GenBank/DDBJ whole genome shotgun (WGS) entry which is preliminary data.</text>
</comment>
<evidence type="ECO:0000313" key="10">
    <source>
        <dbReference type="EMBL" id="GGI65418.1"/>
    </source>
</evidence>
<dbReference type="PANTHER" id="PTHR43429:SF1">
    <property type="entry name" value="NAD(P)H SULFUR OXIDOREDUCTASE (COA-DEPENDENT)"/>
    <property type="match status" value="1"/>
</dbReference>
<dbReference type="Pfam" id="PF07992">
    <property type="entry name" value="Pyr_redox_2"/>
    <property type="match status" value="1"/>
</dbReference>
<organism evidence="10 11">
    <name type="scientific">Enterococcus alcedinis</name>
    <dbReference type="NCBI Taxonomy" id="1274384"/>
    <lineage>
        <taxon>Bacteria</taxon>
        <taxon>Bacillati</taxon>
        <taxon>Bacillota</taxon>
        <taxon>Bacilli</taxon>
        <taxon>Lactobacillales</taxon>
        <taxon>Enterococcaceae</taxon>
        <taxon>Enterococcus</taxon>
    </lineage>
</organism>
<dbReference type="GO" id="GO:0016491">
    <property type="term" value="F:oxidoreductase activity"/>
    <property type="evidence" value="ECO:0007669"/>
    <property type="project" value="UniProtKB-KW"/>
</dbReference>
<dbReference type="Pfam" id="PF02852">
    <property type="entry name" value="Pyr_redox_dim"/>
    <property type="match status" value="1"/>
</dbReference>
<dbReference type="InterPro" id="IPR023753">
    <property type="entry name" value="FAD/NAD-binding_dom"/>
</dbReference>
<evidence type="ECO:0000256" key="4">
    <source>
        <dbReference type="ARBA" id="ARBA00022827"/>
    </source>
</evidence>
<dbReference type="SUPFAM" id="SSF55424">
    <property type="entry name" value="FAD/NAD-linked reductases, dimerisation (C-terminal) domain"/>
    <property type="match status" value="1"/>
</dbReference>
<dbReference type="NCBIfam" id="NF007123">
    <property type="entry name" value="PRK09564.1"/>
    <property type="match status" value="1"/>
</dbReference>
<evidence type="ECO:0000256" key="7">
    <source>
        <dbReference type="ARBA" id="ARBA00023284"/>
    </source>
</evidence>
<comment type="cofactor">
    <cofactor evidence="1">
        <name>FAD</name>
        <dbReference type="ChEBI" id="CHEBI:57692"/>
    </cofactor>
</comment>
<evidence type="ECO:0000259" key="9">
    <source>
        <dbReference type="Pfam" id="PF07992"/>
    </source>
</evidence>
<evidence type="ECO:0000256" key="3">
    <source>
        <dbReference type="ARBA" id="ARBA00022630"/>
    </source>
</evidence>
<accession>A0A917N4A8</accession>
<keyword evidence="11" id="KW-1185">Reference proteome</keyword>
<dbReference type="InterPro" id="IPR036188">
    <property type="entry name" value="FAD/NAD-bd_sf"/>
</dbReference>
<keyword evidence="5" id="KW-0560">Oxidoreductase</keyword>
<gene>
    <name evidence="10" type="primary">cdr</name>
    <name evidence="10" type="ORF">GCM10011482_10720</name>
</gene>
<evidence type="ECO:0000256" key="1">
    <source>
        <dbReference type="ARBA" id="ARBA00001974"/>
    </source>
</evidence>
<sequence>MEIVIIGGIAAGMSVAAKASRTNKSANITVIEKEKFVSFGACGLPYYLGDQFDDQREMFARTPEQIEKSGINLFLEHEVTNVDFTNKVITFTDLTSGESKTKPYDRLMIATGANPIVPPIPGIDASNVYTITKPGPVAELKHRLPEIQNVVVIGGGFIGVEVAEQLRHQGKEVTLIEADTKVMGGPFDAEFSDKLAMAIEEAGVQVKLEERAEQFVTTNDQVTTVKTNKGEYAADVVIVAVGFRPNTKFLGEQLEMLGNGAIIVDAYGQTSIPDVFAAGDCASVPHRLAGDVYLPLATVANKMGRLIGTNIAVENPEERLAFPGALGSSAIKAGEYEAFSTGVTEKQATALGFDFKTTTIETYNHSNYYTVQEKIMVKLIYDAKTFVLYGAQMFGKNETVLRGTGLTTAIHAGMTTKELGFVDYAYAPPFASTWEVINVAANTAK</sequence>
<feature type="domain" description="Pyridine nucleotide-disulphide oxidoreductase dimerisation" evidence="8">
    <location>
        <begin position="336"/>
        <end position="433"/>
    </location>
</feature>
<dbReference type="SUPFAM" id="SSF51905">
    <property type="entry name" value="FAD/NAD(P)-binding domain"/>
    <property type="match status" value="1"/>
</dbReference>
<dbReference type="Proteomes" id="UP000622610">
    <property type="component" value="Unassembled WGS sequence"/>
</dbReference>
<dbReference type="InterPro" id="IPR016156">
    <property type="entry name" value="FAD/NAD-linked_Rdtase_dimer_sf"/>
</dbReference>
<evidence type="ECO:0000259" key="8">
    <source>
        <dbReference type="Pfam" id="PF02852"/>
    </source>
</evidence>
<name>A0A917N4A8_9ENTE</name>